<dbReference type="PRINTS" id="PR00988">
    <property type="entry name" value="URIDINKINASE"/>
</dbReference>
<feature type="region of interest" description="Disordered" evidence="1">
    <location>
        <begin position="1"/>
        <end position="32"/>
    </location>
</feature>
<dbReference type="EMBL" id="KZ155780">
    <property type="protein sequence ID" value="OUS47051.1"/>
    <property type="molecule type" value="Genomic_DNA"/>
</dbReference>
<name>A0A1Y5IC34_OSTTA</name>
<dbReference type="Pfam" id="PF00485">
    <property type="entry name" value="PRK"/>
    <property type="match status" value="1"/>
</dbReference>
<dbReference type="GO" id="GO:0005524">
    <property type="term" value="F:ATP binding"/>
    <property type="evidence" value="ECO:0007669"/>
    <property type="project" value="InterPro"/>
</dbReference>
<evidence type="ECO:0000313" key="3">
    <source>
        <dbReference type="EMBL" id="OUS47051.1"/>
    </source>
</evidence>
<reference evidence="3" key="1">
    <citation type="submission" date="2017-04" db="EMBL/GenBank/DDBJ databases">
        <title>Population genomics of picophytoplankton unveils novel chromosome hypervariability.</title>
        <authorList>
            <consortium name="DOE Joint Genome Institute"/>
            <person name="Blanc-Mathieu R."/>
            <person name="Krasovec M."/>
            <person name="Hebrard M."/>
            <person name="Yau S."/>
            <person name="Desgranges E."/>
            <person name="Martin J."/>
            <person name="Schackwitz W."/>
            <person name="Kuo A."/>
            <person name="Salin G."/>
            <person name="Donnadieu C."/>
            <person name="Desdevises Y."/>
            <person name="Sanchez-Ferandin S."/>
            <person name="Moreau H."/>
            <person name="Rivals E."/>
            <person name="Grigoriev I.V."/>
            <person name="Grimsley N."/>
            <person name="Eyre-Walker A."/>
            <person name="Piganeau G."/>
        </authorList>
    </citation>
    <scope>NUCLEOTIDE SEQUENCE [LARGE SCALE GENOMIC DNA]</scope>
    <source>
        <strain evidence="3">RCC 1115</strain>
    </source>
</reference>
<evidence type="ECO:0000256" key="1">
    <source>
        <dbReference type="SAM" id="MobiDB-lite"/>
    </source>
</evidence>
<gene>
    <name evidence="3" type="ORF">BE221DRAFT_205145</name>
</gene>
<feature type="domain" description="Phosphoribulokinase/uridine kinase" evidence="2">
    <location>
        <begin position="59"/>
        <end position="211"/>
    </location>
</feature>
<feature type="compositionally biased region" description="Low complexity" evidence="1">
    <location>
        <begin position="22"/>
        <end position="32"/>
    </location>
</feature>
<dbReference type="Gene3D" id="3.40.50.300">
    <property type="entry name" value="P-loop containing nucleotide triphosphate hydrolases"/>
    <property type="match status" value="3"/>
</dbReference>
<dbReference type="GO" id="GO:0016301">
    <property type="term" value="F:kinase activity"/>
    <property type="evidence" value="ECO:0007669"/>
    <property type="project" value="InterPro"/>
</dbReference>
<organism evidence="3">
    <name type="scientific">Ostreococcus tauri</name>
    <name type="common">Marine green alga</name>
    <dbReference type="NCBI Taxonomy" id="70448"/>
    <lineage>
        <taxon>Eukaryota</taxon>
        <taxon>Viridiplantae</taxon>
        <taxon>Chlorophyta</taxon>
        <taxon>Mamiellophyceae</taxon>
        <taxon>Mamiellales</taxon>
        <taxon>Bathycoccaceae</taxon>
        <taxon>Ostreococcus</taxon>
    </lineage>
</organism>
<dbReference type="InterPro" id="IPR006083">
    <property type="entry name" value="PRK/URK"/>
</dbReference>
<sequence>MSARANAPTRAPTRAHRRAPRPRATSSPSSSSIAYADVVRERVDALLATRAQKQKQLLVAVAGPPGGGKSTLAEAVRDAYNARRGRPDACVVVPMDGFHYSLEELDARPDALELRRRRGAPWTFDAHAFAKCVRELRERGFGDVPTFDHATHDPEPGGLRVVLENEVLLVEGNYVLLPESPWGDLVRDGTYDETWFVDTDLEEAKRRVIERHMRVGRSEAEARDRAETNDGLNAALVIEQSRGLADVLIPCVRM</sequence>
<dbReference type="Proteomes" id="UP000195557">
    <property type="component" value="Unassembled WGS sequence"/>
</dbReference>
<dbReference type="SUPFAM" id="SSF52540">
    <property type="entry name" value="P-loop containing nucleoside triphosphate hydrolases"/>
    <property type="match status" value="1"/>
</dbReference>
<dbReference type="AlphaFoldDB" id="A0A1Y5IC34"/>
<dbReference type="eggNOG" id="KOG2702">
    <property type="taxonomic scope" value="Eukaryota"/>
</dbReference>
<protein>
    <submittedName>
        <fullName evidence="3">P-loop containing nucleoside triphosphate hydrolase protein</fullName>
    </submittedName>
</protein>
<evidence type="ECO:0000259" key="2">
    <source>
        <dbReference type="Pfam" id="PF00485"/>
    </source>
</evidence>
<dbReference type="GO" id="GO:0016787">
    <property type="term" value="F:hydrolase activity"/>
    <property type="evidence" value="ECO:0007669"/>
    <property type="project" value="UniProtKB-KW"/>
</dbReference>
<dbReference type="PANTHER" id="PTHR10285">
    <property type="entry name" value="URIDINE KINASE"/>
    <property type="match status" value="1"/>
</dbReference>
<accession>A0A1Y5IC34</accession>
<proteinExistence type="predicted"/>
<dbReference type="InterPro" id="IPR027417">
    <property type="entry name" value="P-loop_NTPase"/>
</dbReference>
<feature type="compositionally biased region" description="Low complexity" evidence="1">
    <location>
        <begin position="1"/>
        <end position="12"/>
    </location>
</feature>
<keyword evidence="3" id="KW-0378">Hydrolase</keyword>